<evidence type="ECO:0000313" key="1">
    <source>
        <dbReference type="EMBL" id="CAG8762431.1"/>
    </source>
</evidence>
<name>A0ACA9QQM8_9GLOM</name>
<dbReference type="Proteomes" id="UP000789702">
    <property type="component" value="Unassembled WGS sequence"/>
</dbReference>
<evidence type="ECO:0000313" key="2">
    <source>
        <dbReference type="Proteomes" id="UP000789702"/>
    </source>
</evidence>
<feature type="non-terminal residue" evidence="1">
    <location>
        <position position="97"/>
    </location>
</feature>
<comment type="caution">
    <text evidence="1">The sequence shown here is derived from an EMBL/GenBank/DDBJ whole genome shotgun (WGS) entry which is preliminary data.</text>
</comment>
<sequence>IAKTGEHNVLNRVIDAERPYNFISMIFEGEMSIQWGCHVRITLQELIGSGDPRSIFHQYCLHASHVQDANFDKYNYSRDKPYEDSIAICFYYMKLMQ</sequence>
<organism evidence="1 2">
    <name type="scientific">Dentiscutata heterogama</name>
    <dbReference type="NCBI Taxonomy" id="1316150"/>
    <lineage>
        <taxon>Eukaryota</taxon>
        <taxon>Fungi</taxon>
        <taxon>Fungi incertae sedis</taxon>
        <taxon>Mucoromycota</taxon>
        <taxon>Glomeromycotina</taxon>
        <taxon>Glomeromycetes</taxon>
        <taxon>Diversisporales</taxon>
        <taxon>Gigasporaceae</taxon>
        <taxon>Dentiscutata</taxon>
    </lineage>
</organism>
<feature type="non-terminal residue" evidence="1">
    <location>
        <position position="1"/>
    </location>
</feature>
<reference evidence="1" key="1">
    <citation type="submission" date="2021-06" db="EMBL/GenBank/DDBJ databases">
        <authorList>
            <person name="Kallberg Y."/>
            <person name="Tangrot J."/>
            <person name="Rosling A."/>
        </authorList>
    </citation>
    <scope>NUCLEOTIDE SEQUENCE</scope>
    <source>
        <strain evidence="1">IL203A</strain>
    </source>
</reference>
<accession>A0ACA9QQM8</accession>
<dbReference type="EMBL" id="CAJVPU010052037">
    <property type="protein sequence ID" value="CAG8762431.1"/>
    <property type="molecule type" value="Genomic_DNA"/>
</dbReference>
<protein>
    <submittedName>
        <fullName evidence="1">9156_t:CDS:1</fullName>
    </submittedName>
</protein>
<gene>
    <name evidence="1" type="ORF">DHETER_LOCUS15345</name>
</gene>
<keyword evidence="2" id="KW-1185">Reference proteome</keyword>
<proteinExistence type="predicted"/>